<accession>A0ACC2J3L7</accession>
<evidence type="ECO:0000313" key="1">
    <source>
        <dbReference type="EMBL" id="KAJ8121973.1"/>
    </source>
</evidence>
<gene>
    <name evidence="1" type="ORF">ONZ43_g1710</name>
</gene>
<sequence length="712" mass="81657">MANEERKLFVETSLPSTTSRVPPILQSTEEHMKLREELRQLHYFTHRVPKPFADEKIECEQDGLDSTTSSFYQPGWMDSEYDSTTGSPTKESKKNPQWIDINLVKAWIYGCTTRHGAHCHPIHQGKITPCWLIDTSEARIVRPSTPVRYVALSYVWGSTAAGLACQGNLKRLQKPGSLLKPGMPRTIRDVISVLRLLDERYLWVDRLCIVQDDDKDKEKHINNMASIYSNACMTLVVATGVGADYGLRGISGITPPLQSKDRDKDKPCLATEHQLTRLVDLPTSKWYSRGWTLQEIVFSRRTLYFTEAGAFWECHCHTWSEDTSERTLLWSNSKCNEKMANIFRDSYFPSWPNLHMYLQLVAAYNNRRLTFDDDILAAFAGITTSLNSTFQGGFLFGLPEIFLDIALLWRPMGPCRRRTSRKGKKEIRNKPGVAFPSWSWIGWQTKVDPRSWKCGYDYIKSTNVVSWPGSKYDRPLKAASSWKLKPTIQWYVANGLNSPTRPVISDYKRHQRSGDTPAGWSRYSLPFEGPDEAEFVYLSDMKTRFRFPLPLPSDKDTSWPSTQEGSLLFCRTVRAYLFVKPLAPSRIVTSLYDESGAWAGVIRMQVEEKGFSIPKAEEEMTELPEPHKGSRGLQKEEFIAISEGSARNAWNEAGFFEEWLFPERPRRTPFYEFFNVLCITRQDGICYRKGVGRVLRGVWLSQKLETLNVTLG</sequence>
<reference evidence="1" key="1">
    <citation type="submission" date="2022-11" db="EMBL/GenBank/DDBJ databases">
        <title>Genome Sequence of Nemania bipapillata.</title>
        <authorList>
            <person name="Buettner E."/>
        </authorList>
    </citation>
    <scope>NUCLEOTIDE SEQUENCE</scope>
    <source>
        <strain evidence="1">CP14</strain>
    </source>
</reference>
<dbReference type="EMBL" id="JAPESX010000311">
    <property type="protein sequence ID" value="KAJ8121973.1"/>
    <property type="molecule type" value="Genomic_DNA"/>
</dbReference>
<name>A0ACC2J3L7_9PEZI</name>
<dbReference type="Proteomes" id="UP001153334">
    <property type="component" value="Unassembled WGS sequence"/>
</dbReference>
<evidence type="ECO:0000313" key="2">
    <source>
        <dbReference type="Proteomes" id="UP001153334"/>
    </source>
</evidence>
<proteinExistence type="predicted"/>
<organism evidence="1 2">
    <name type="scientific">Nemania bipapillata</name>
    <dbReference type="NCBI Taxonomy" id="110536"/>
    <lineage>
        <taxon>Eukaryota</taxon>
        <taxon>Fungi</taxon>
        <taxon>Dikarya</taxon>
        <taxon>Ascomycota</taxon>
        <taxon>Pezizomycotina</taxon>
        <taxon>Sordariomycetes</taxon>
        <taxon>Xylariomycetidae</taxon>
        <taxon>Xylariales</taxon>
        <taxon>Xylariaceae</taxon>
        <taxon>Nemania</taxon>
    </lineage>
</organism>
<protein>
    <submittedName>
        <fullName evidence="1">Uncharacterized protein</fullName>
    </submittedName>
</protein>
<comment type="caution">
    <text evidence="1">The sequence shown here is derived from an EMBL/GenBank/DDBJ whole genome shotgun (WGS) entry which is preliminary data.</text>
</comment>
<keyword evidence="2" id="KW-1185">Reference proteome</keyword>